<dbReference type="RefSeq" id="WP_236984110.1">
    <property type="nucleotide sequence ID" value="NZ_AP023086.1"/>
</dbReference>
<accession>A0AAN1WK87</accession>
<dbReference type="CDD" id="cd00060">
    <property type="entry name" value="FHA"/>
    <property type="match status" value="2"/>
</dbReference>
<name>A0AAN1WK87_9GAMM</name>
<dbReference type="InterPro" id="IPR000253">
    <property type="entry name" value="FHA_dom"/>
</dbReference>
<dbReference type="PROSITE" id="PS50006">
    <property type="entry name" value="FHA_DOMAIN"/>
    <property type="match status" value="2"/>
</dbReference>
<dbReference type="EMBL" id="AP023086">
    <property type="protein sequence ID" value="BCD99148.1"/>
    <property type="molecule type" value="Genomic_DNA"/>
</dbReference>
<keyword evidence="2" id="KW-1133">Transmembrane helix</keyword>
<dbReference type="AlphaFoldDB" id="A0AAN1WK87"/>
<dbReference type="InterPro" id="IPR008984">
    <property type="entry name" value="SMAD_FHA_dom_sf"/>
</dbReference>
<evidence type="ECO:0000259" key="3">
    <source>
        <dbReference type="PROSITE" id="PS50006"/>
    </source>
</evidence>
<evidence type="ECO:0000256" key="1">
    <source>
        <dbReference type="SAM" id="MobiDB-lite"/>
    </source>
</evidence>
<evidence type="ECO:0000313" key="5">
    <source>
        <dbReference type="Proteomes" id="UP001320119"/>
    </source>
</evidence>
<dbReference type="Pfam" id="PF00498">
    <property type="entry name" value="FHA"/>
    <property type="match status" value="2"/>
</dbReference>
<reference evidence="4 5" key="1">
    <citation type="journal article" date="2022" name="IScience">
        <title>An ultrasensitive nanofiber-based assay for enzymatic hydrolysis and deep-sea microbial degradation of cellulose.</title>
        <authorList>
            <person name="Tsudome M."/>
            <person name="Tachioka M."/>
            <person name="Miyazaki M."/>
            <person name="Uchimura K."/>
            <person name="Tsuda M."/>
            <person name="Takaki Y."/>
            <person name="Deguchi S."/>
        </authorList>
    </citation>
    <scope>NUCLEOTIDE SEQUENCE [LARGE SCALE GENOMIC DNA]</scope>
    <source>
        <strain evidence="4 5">GE09</strain>
    </source>
</reference>
<keyword evidence="2" id="KW-0472">Membrane</keyword>
<feature type="region of interest" description="Disordered" evidence="1">
    <location>
        <begin position="206"/>
        <end position="244"/>
    </location>
</feature>
<sequence length="273" mass="29876">MLKLRFNDNRQDPVWVVEKNFTIGSADDNSLVINDASVSPQHAKLTGARQTFVLKDLGSAEGTSVNGSAINQHAVACHDVLKFGDVEITIVDPASEAQDYEWSLIANSRFLSGQEFPLRMGESGSVVIGRGKRCDIAFPGTHLSKEHARFTISPEGLHVVDLDTDNGIFVNDERVEEAVLRAGDKVRLDVYSFRVFGPGIDLPRSATAKPAVSAPTPRDDEPTVIPKQWVTRPTSPGNRSEMEEETRKPPVLIYAFSALMIALLIGLSAYVFL</sequence>
<dbReference type="Gene3D" id="2.60.200.20">
    <property type="match status" value="2"/>
</dbReference>
<gene>
    <name evidence="4" type="ORF">MARGE09_P3349</name>
</gene>
<evidence type="ECO:0000256" key="2">
    <source>
        <dbReference type="SAM" id="Phobius"/>
    </source>
</evidence>
<feature type="transmembrane region" description="Helical" evidence="2">
    <location>
        <begin position="251"/>
        <end position="272"/>
    </location>
</feature>
<protein>
    <recommendedName>
        <fullName evidence="3">FHA domain-containing protein</fullName>
    </recommendedName>
</protein>
<evidence type="ECO:0000313" key="4">
    <source>
        <dbReference type="EMBL" id="BCD99148.1"/>
    </source>
</evidence>
<proteinExistence type="predicted"/>
<feature type="domain" description="FHA" evidence="3">
    <location>
        <begin position="126"/>
        <end position="175"/>
    </location>
</feature>
<dbReference type="PANTHER" id="PTHR23308">
    <property type="entry name" value="NUCLEAR INHIBITOR OF PROTEIN PHOSPHATASE-1"/>
    <property type="match status" value="1"/>
</dbReference>
<dbReference type="SUPFAM" id="SSF49879">
    <property type="entry name" value="SMAD/FHA domain"/>
    <property type="match status" value="2"/>
</dbReference>
<feature type="domain" description="FHA" evidence="3">
    <location>
        <begin position="21"/>
        <end position="70"/>
    </location>
</feature>
<dbReference type="Proteomes" id="UP001320119">
    <property type="component" value="Chromosome"/>
</dbReference>
<dbReference type="SMART" id="SM00240">
    <property type="entry name" value="FHA"/>
    <property type="match status" value="2"/>
</dbReference>
<keyword evidence="5" id="KW-1185">Reference proteome</keyword>
<dbReference type="InterPro" id="IPR050923">
    <property type="entry name" value="Cell_Proc_Reg/RNA_Proc"/>
</dbReference>
<organism evidence="4 5">
    <name type="scientific">Marinagarivorans cellulosilyticus</name>
    <dbReference type="NCBI Taxonomy" id="2721545"/>
    <lineage>
        <taxon>Bacteria</taxon>
        <taxon>Pseudomonadati</taxon>
        <taxon>Pseudomonadota</taxon>
        <taxon>Gammaproteobacteria</taxon>
        <taxon>Cellvibrionales</taxon>
        <taxon>Cellvibrionaceae</taxon>
        <taxon>Marinagarivorans</taxon>
    </lineage>
</organism>
<dbReference type="KEGG" id="marq:MARGE09_P3349"/>
<keyword evidence="2" id="KW-0812">Transmembrane</keyword>